<accession>A0AAJ0HL47</accession>
<name>A0AAJ0HL47_9PEZI</name>
<comment type="caution">
    <text evidence="2">The sequence shown here is derived from an EMBL/GenBank/DDBJ whole genome shotgun (WGS) entry which is preliminary data.</text>
</comment>
<dbReference type="Proteomes" id="UP001275084">
    <property type="component" value="Unassembled WGS sequence"/>
</dbReference>
<dbReference type="EMBL" id="JAUIQD010000003">
    <property type="protein sequence ID" value="KAK3356887.1"/>
    <property type="molecule type" value="Genomic_DNA"/>
</dbReference>
<reference evidence="2" key="1">
    <citation type="journal article" date="2023" name="Mol. Phylogenet. Evol.">
        <title>Genome-scale phylogeny and comparative genomics of the fungal order Sordariales.</title>
        <authorList>
            <person name="Hensen N."/>
            <person name="Bonometti L."/>
            <person name="Westerberg I."/>
            <person name="Brannstrom I.O."/>
            <person name="Guillou S."/>
            <person name="Cros-Aarteil S."/>
            <person name="Calhoun S."/>
            <person name="Haridas S."/>
            <person name="Kuo A."/>
            <person name="Mondo S."/>
            <person name="Pangilinan J."/>
            <person name="Riley R."/>
            <person name="LaButti K."/>
            <person name="Andreopoulos B."/>
            <person name="Lipzen A."/>
            <person name="Chen C."/>
            <person name="Yan M."/>
            <person name="Daum C."/>
            <person name="Ng V."/>
            <person name="Clum A."/>
            <person name="Steindorff A."/>
            <person name="Ohm R.A."/>
            <person name="Martin F."/>
            <person name="Silar P."/>
            <person name="Natvig D.O."/>
            <person name="Lalanne C."/>
            <person name="Gautier V."/>
            <person name="Ament-Velasquez S.L."/>
            <person name="Kruys A."/>
            <person name="Hutchinson M.I."/>
            <person name="Powell A.J."/>
            <person name="Barry K."/>
            <person name="Miller A.N."/>
            <person name="Grigoriev I.V."/>
            <person name="Debuchy R."/>
            <person name="Gladieux P."/>
            <person name="Hiltunen Thoren M."/>
            <person name="Johannesson H."/>
        </authorList>
    </citation>
    <scope>NUCLEOTIDE SEQUENCE</scope>
    <source>
        <strain evidence="2">CBS 955.72</strain>
    </source>
</reference>
<evidence type="ECO:0000256" key="1">
    <source>
        <dbReference type="SAM" id="MobiDB-lite"/>
    </source>
</evidence>
<feature type="region of interest" description="Disordered" evidence="1">
    <location>
        <begin position="111"/>
        <end position="139"/>
    </location>
</feature>
<feature type="compositionally biased region" description="Gly residues" evidence="1">
    <location>
        <begin position="230"/>
        <end position="240"/>
    </location>
</feature>
<dbReference type="AlphaFoldDB" id="A0AAJ0HL47"/>
<feature type="compositionally biased region" description="Basic and acidic residues" evidence="1">
    <location>
        <begin position="173"/>
        <end position="182"/>
    </location>
</feature>
<evidence type="ECO:0000313" key="3">
    <source>
        <dbReference type="Proteomes" id="UP001275084"/>
    </source>
</evidence>
<reference evidence="2" key="2">
    <citation type="submission" date="2023-06" db="EMBL/GenBank/DDBJ databases">
        <authorList>
            <consortium name="Lawrence Berkeley National Laboratory"/>
            <person name="Haridas S."/>
            <person name="Hensen N."/>
            <person name="Bonometti L."/>
            <person name="Westerberg I."/>
            <person name="Brannstrom I.O."/>
            <person name="Guillou S."/>
            <person name="Cros-Aarteil S."/>
            <person name="Calhoun S."/>
            <person name="Kuo A."/>
            <person name="Mondo S."/>
            <person name="Pangilinan J."/>
            <person name="Riley R."/>
            <person name="Labutti K."/>
            <person name="Andreopoulos B."/>
            <person name="Lipzen A."/>
            <person name="Chen C."/>
            <person name="Yanf M."/>
            <person name="Daum C."/>
            <person name="Ng V."/>
            <person name="Clum A."/>
            <person name="Steindorff A."/>
            <person name="Ohm R."/>
            <person name="Martin F."/>
            <person name="Silar P."/>
            <person name="Natvig D."/>
            <person name="Lalanne C."/>
            <person name="Gautier V."/>
            <person name="Ament-Velasquez S.L."/>
            <person name="Kruys A."/>
            <person name="Hutchinson M.I."/>
            <person name="Powell A.J."/>
            <person name="Barry K."/>
            <person name="Miller A.N."/>
            <person name="Grigoriev I.V."/>
            <person name="Debuchy R."/>
            <person name="Gladieux P."/>
            <person name="Thoren M.H."/>
            <person name="Johannesson H."/>
        </authorList>
    </citation>
    <scope>NUCLEOTIDE SEQUENCE</scope>
    <source>
        <strain evidence="2">CBS 955.72</strain>
    </source>
</reference>
<evidence type="ECO:0000313" key="2">
    <source>
        <dbReference type="EMBL" id="KAK3356887.1"/>
    </source>
</evidence>
<sequence>MSGKQPRRGRRCGYRRRDRRVFDLCQGMGRFRADPFCLGRHLFGFHRLRLGVLSLRLGVLSLRQDALGSRPGSSYRAPPRCRCHDVGRGQCGDILRERDWVLAAPLAGHCRRRPLRPHGRPYRRGGQGGAGHREATEEAGRIHPEGACAALRHQGSNGAHHPRPRTTKQPRQPRKDERDHGAAHPQSEGEEVPRGGEATSQGTSQIGYRDGEAPQKYSRRRKGHQTAGRVCGGGLGGIAV</sequence>
<gene>
    <name evidence="2" type="ORF">B0T25DRAFT_537652</name>
</gene>
<organism evidence="2 3">
    <name type="scientific">Lasiosphaeria hispida</name>
    <dbReference type="NCBI Taxonomy" id="260671"/>
    <lineage>
        <taxon>Eukaryota</taxon>
        <taxon>Fungi</taxon>
        <taxon>Dikarya</taxon>
        <taxon>Ascomycota</taxon>
        <taxon>Pezizomycotina</taxon>
        <taxon>Sordariomycetes</taxon>
        <taxon>Sordariomycetidae</taxon>
        <taxon>Sordariales</taxon>
        <taxon>Lasiosphaeriaceae</taxon>
        <taxon>Lasiosphaeria</taxon>
    </lineage>
</organism>
<protein>
    <submittedName>
        <fullName evidence="2">Uncharacterized protein</fullName>
    </submittedName>
</protein>
<feature type="compositionally biased region" description="Basic residues" evidence="1">
    <location>
        <begin position="111"/>
        <end position="123"/>
    </location>
</feature>
<feature type="region of interest" description="Disordered" evidence="1">
    <location>
        <begin position="153"/>
        <end position="240"/>
    </location>
</feature>
<proteinExistence type="predicted"/>
<feature type="compositionally biased region" description="Basic residues" evidence="1">
    <location>
        <begin position="160"/>
        <end position="172"/>
    </location>
</feature>
<keyword evidence="3" id="KW-1185">Reference proteome</keyword>